<feature type="chain" id="PRO_5041218868" description="DUF7707 domain-containing protein" evidence="2">
    <location>
        <begin position="23"/>
        <end position="274"/>
    </location>
</feature>
<evidence type="ECO:0000313" key="4">
    <source>
        <dbReference type="EMBL" id="KAK0615349.1"/>
    </source>
</evidence>
<accession>A0AA40BVP4</accession>
<dbReference type="AlphaFoldDB" id="A0AA40BVP4"/>
<gene>
    <name evidence="4" type="ORF">B0T17DRAFT_511119</name>
</gene>
<name>A0AA40BVP4_9PEZI</name>
<organism evidence="4 5">
    <name type="scientific">Bombardia bombarda</name>
    <dbReference type="NCBI Taxonomy" id="252184"/>
    <lineage>
        <taxon>Eukaryota</taxon>
        <taxon>Fungi</taxon>
        <taxon>Dikarya</taxon>
        <taxon>Ascomycota</taxon>
        <taxon>Pezizomycotina</taxon>
        <taxon>Sordariomycetes</taxon>
        <taxon>Sordariomycetidae</taxon>
        <taxon>Sordariales</taxon>
        <taxon>Lasiosphaeriaceae</taxon>
        <taxon>Bombardia</taxon>
    </lineage>
</organism>
<dbReference type="EMBL" id="JAULSR010000007">
    <property type="protein sequence ID" value="KAK0615349.1"/>
    <property type="molecule type" value="Genomic_DNA"/>
</dbReference>
<feature type="region of interest" description="Disordered" evidence="1">
    <location>
        <begin position="195"/>
        <end position="254"/>
    </location>
</feature>
<protein>
    <recommendedName>
        <fullName evidence="3">DUF7707 domain-containing protein</fullName>
    </recommendedName>
</protein>
<keyword evidence="2" id="KW-0732">Signal</keyword>
<proteinExistence type="predicted"/>
<dbReference type="InterPro" id="IPR056124">
    <property type="entry name" value="DUF7707"/>
</dbReference>
<sequence length="274" mass="28717">MSSLRRVAVSIALALAVSLVAARYNYSALDCVVPLMRAGPGRDVSFSNWLCPSQVASCSAICGKNTQVNQCDNDGPGVDNPFQYITYCFKCICADGSVPELWNYRNTVPNEVCQRWLQNCQYSWGGPPRNTDQCTPCGDQDAADITWTTTTASYGSTITATVTGDPSTRTAVETITEIVTPSWSLTIPVTALSDTSTTSTSFSAPYRPTSSKLESTLETTAQSTAQSATTPVSSSTSRSTSTTASPAPTSTASAGAVRPAIGVLGIAFAAAVIL</sequence>
<keyword evidence="5" id="KW-1185">Reference proteome</keyword>
<dbReference type="Pfam" id="PF24808">
    <property type="entry name" value="DUF7707"/>
    <property type="match status" value="1"/>
</dbReference>
<feature type="domain" description="DUF7707" evidence="3">
    <location>
        <begin position="49"/>
        <end position="136"/>
    </location>
</feature>
<comment type="caution">
    <text evidence="4">The sequence shown here is derived from an EMBL/GenBank/DDBJ whole genome shotgun (WGS) entry which is preliminary data.</text>
</comment>
<evidence type="ECO:0000256" key="1">
    <source>
        <dbReference type="SAM" id="MobiDB-lite"/>
    </source>
</evidence>
<evidence type="ECO:0000313" key="5">
    <source>
        <dbReference type="Proteomes" id="UP001174934"/>
    </source>
</evidence>
<dbReference type="Proteomes" id="UP001174934">
    <property type="component" value="Unassembled WGS sequence"/>
</dbReference>
<feature type="signal peptide" evidence="2">
    <location>
        <begin position="1"/>
        <end position="22"/>
    </location>
</feature>
<evidence type="ECO:0000259" key="3">
    <source>
        <dbReference type="Pfam" id="PF24808"/>
    </source>
</evidence>
<evidence type="ECO:0000256" key="2">
    <source>
        <dbReference type="SAM" id="SignalP"/>
    </source>
</evidence>
<reference evidence="4" key="1">
    <citation type="submission" date="2023-06" db="EMBL/GenBank/DDBJ databases">
        <title>Genome-scale phylogeny and comparative genomics of the fungal order Sordariales.</title>
        <authorList>
            <consortium name="Lawrence Berkeley National Laboratory"/>
            <person name="Hensen N."/>
            <person name="Bonometti L."/>
            <person name="Westerberg I."/>
            <person name="Brannstrom I.O."/>
            <person name="Guillou S."/>
            <person name="Cros-Aarteil S."/>
            <person name="Calhoun S."/>
            <person name="Haridas S."/>
            <person name="Kuo A."/>
            <person name="Mondo S."/>
            <person name="Pangilinan J."/>
            <person name="Riley R."/>
            <person name="LaButti K."/>
            <person name="Andreopoulos B."/>
            <person name="Lipzen A."/>
            <person name="Chen C."/>
            <person name="Yanf M."/>
            <person name="Daum C."/>
            <person name="Ng V."/>
            <person name="Clum A."/>
            <person name="Steindorff A."/>
            <person name="Ohm R."/>
            <person name="Martin F."/>
            <person name="Silar P."/>
            <person name="Natvig D."/>
            <person name="Lalanne C."/>
            <person name="Gautier V."/>
            <person name="Ament-velasquez S.L."/>
            <person name="Kruys A."/>
            <person name="Hutchinson M.I."/>
            <person name="Powell A.J."/>
            <person name="Barry K."/>
            <person name="Miller A.N."/>
            <person name="Grigoriev I.V."/>
            <person name="Debuchy R."/>
            <person name="Gladieux P."/>
            <person name="Thoren M.H."/>
            <person name="Johannesson H."/>
        </authorList>
    </citation>
    <scope>NUCLEOTIDE SEQUENCE</scope>
    <source>
        <strain evidence="4">SMH3391-2</strain>
    </source>
</reference>